<feature type="region of interest" description="Disordered" evidence="1">
    <location>
        <begin position="1"/>
        <end position="39"/>
    </location>
</feature>
<name>A0A224YGL6_9ACAR</name>
<sequence length="146" mass="16076">MLRDPLSFSGESAARTVGARDSGEPSPWHRRVQQQAHRRKWRSSARLWRWQALPRFVAVPLGPARGVITVAGSVTYAAAAAPADDDARSSYSSLNCCPSPPLPTTNNLSADELSAAGFNLCVCVLHFVRASRHFERATLQPWFMSR</sequence>
<protein>
    <submittedName>
        <fullName evidence="2">Uncharacterized protein</fullName>
    </submittedName>
</protein>
<accession>A0A224YGL6</accession>
<reference evidence="2" key="1">
    <citation type="journal article" date="2017" name="Parasit. Vectors">
        <title>Sialotranscriptomics of Rhipicephalus zambeziensis reveals intricate expression profiles of secretory proteins and suggests tight temporal transcriptional regulation during blood-feeding.</title>
        <authorList>
            <person name="de Castro M.H."/>
            <person name="de Klerk D."/>
            <person name="Pienaar R."/>
            <person name="Rees D.J.G."/>
            <person name="Mans B.J."/>
        </authorList>
    </citation>
    <scope>NUCLEOTIDE SEQUENCE</scope>
    <source>
        <tissue evidence="2">Salivary glands</tissue>
    </source>
</reference>
<evidence type="ECO:0000313" key="2">
    <source>
        <dbReference type="EMBL" id="MAA13353.1"/>
    </source>
</evidence>
<proteinExistence type="predicted"/>
<dbReference type="AlphaFoldDB" id="A0A224YGL6"/>
<dbReference type="EMBL" id="GFPF01002207">
    <property type="protein sequence ID" value="MAA13353.1"/>
    <property type="molecule type" value="Transcribed_RNA"/>
</dbReference>
<organism evidence="2">
    <name type="scientific">Rhipicephalus zambeziensis</name>
    <dbReference type="NCBI Taxonomy" id="60191"/>
    <lineage>
        <taxon>Eukaryota</taxon>
        <taxon>Metazoa</taxon>
        <taxon>Ecdysozoa</taxon>
        <taxon>Arthropoda</taxon>
        <taxon>Chelicerata</taxon>
        <taxon>Arachnida</taxon>
        <taxon>Acari</taxon>
        <taxon>Parasitiformes</taxon>
        <taxon>Ixodida</taxon>
        <taxon>Ixodoidea</taxon>
        <taxon>Ixodidae</taxon>
        <taxon>Rhipicephalinae</taxon>
        <taxon>Rhipicephalus</taxon>
        <taxon>Rhipicephalus</taxon>
    </lineage>
</organism>
<evidence type="ECO:0000256" key="1">
    <source>
        <dbReference type="SAM" id="MobiDB-lite"/>
    </source>
</evidence>
<feature type="compositionally biased region" description="Basic residues" evidence="1">
    <location>
        <begin position="28"/>
        <end position="39"/>
    </location>
</feature>